<keyword evidence="3" id="KW-1134">Transmembrane beta strand</keyword>
<dbReference type="GO" id="GO:0009986">
    <property type="term" value="C:cell surface"/>
    <property type="evidence" value="ECO:0007669"/>
    <property type="project" value="UniProtKB-SubCell"/>
</dbReference>
<dbReference type="AlphaFoldDB" id="A0A485JB38"/>
<evidence type="ECO:0000256" key="2">
    <source>
        <dbReference type="ARBA" id="ARBA00004442"/>
    </source>
</evidence>
<dbReference type="SUPFAM" id="SSF54523">
    <property type="entry name" value="Pili subunits"/>
    <property type="match status" value="1"/>
</dbReference>
<organism evidence="9 10">
    <name type="scientific">Escherichia coli</name>
    <dbReference type="NCBI Taxonomy" id="562"/>
    <lineage>
        <taxon>Bacteria</taxon>
        <taxon>Pseudomonadati</taxon>
        <taxon>Pseudomonadota</taxon>
        <taxon>Gammaproteobacteria</taxon>
        <taxon>Enterobacterales</taxon>
        <taxon>Enterobacteriaceae</taxon>
        <taxon>Escherichia</taxon>
    </lineage>
</organism>
<evidence type="ECO:0000256" key="5">
    <source>
        <dbReference type="ARBA" id="ARBA00022729"/>
    </source>
</evidence>
<dbReference type="Proteomes" id="UP000358010">
    <property type="component" value="Unassembled WGS sequence"/>
</dbReference>
<proteinExistence type="predicted"/>
<evidence type="ECO:0000256" key="4">
    <source>
        <dbReference type="ARBA" id="ARBA00022692"/>
    </source>
</evidence>
<sequence>MDNKLSKTESKLSGGIASAMAMTGLPQAYTPGASMASIGGGTYNGESAVALGVSMVSANGRWVYKLQGSTNSQGEYSAALGAGIQW</sequence>
<evidence type="ECO:0000256" key="7">
    <source>
        <dbReference type="ARBA" id="ARBA00023237"/>
    </source>
</evidence>
<evidence type="ECO:0000259" key="8">
    <source>
        <dbReference type="Pfam" id="PF03895"/>
    </source>
</evidence>
<evidence type="ECO:0000313" key="9">
    <source>
        <dbReference type="EMBL" id="VFT66753.1"/>
    </source>
</evidence>
<accession>A0A485JB38</accession>
<evidence type="ECO:0000256" key="1">
    <source>
        <dbReference type="ARBA" id="ARBA00004241"/>
    </source>
</evidence>
<dbReference type="Gene3D" id="3.30.1300.30">
    <property type="entry name" value="GSPII I/J protein-like"/>
    <property type="match status" value="1"/>
</dbReference>
<dbReference type="EMBL" id="CAADJZ010000001">
    <property type="protein sequence ID" value="VFT66753.1"/>
    <property type="molecule type" value="Genomic_DNA"/>
</dbReference>
<evidence type="ECO:0000256" key="3">
    <source>
        <dbReference type="ARBA" id="ARBA00022452"/>
    </source>
</evidence>
<evidence type="ECO:0000313" key="10">
    <source>
        <dbReference type="Proteomes" id="UP000358010"/>
    </source>
</evidence>
<dbReference type="InterPro" id="IPR045584">
    <property type="entry name" value="Pilin-like"/>
</dbReference>
<reference evidence="9 10" key="1">
    <citation type="submission" date="2019-03" db="EMBL/GenBank/DDBJ databases">
        <authorList>
            <consortium name="Pathogen Informatics"/>
        </authorList>
    </citation>
    <scope>NUCLEOTIDE SEQUENCE [LARGE SCALE GENOMIC DNA]</scope>
    <source>
        <strain evidence="9 10">NCTC10974</strain>
    </source>
</reference>
<protein>
    <submittedName>
        <fullName evidence="9">Hemagglutinin</fullName>
    </submittedName>
</protein>
<keyword evidence="7" id="KW-0998">Cell outer membrane</keyword>
<name>A0A485JB38_ECOLX</name>
<dbReference type="Pfam" id="PF03895">
    <property type="entry name" value="YadA_anchor"/>
    <property type="match status" value="1"/>
</dbReference>
<feature type="domain" description="Trimeric autotransporter adhesin YadA-like C-terminal membrane anchor" evidence="8">
    <location>
        <begin position="26"/>
        <end position="86"/>
    </location>
</feature>
<comment type="subcellular location">
    <subcellularLocation>
        <location evidence="2">Cell outer membrane</location>
    </subcellularLocation>
    <subcellularLocation>
        <location evidence="1">Cell surface</location>
    </subcellularLocation>
</comment>
<dbReference type="InterPro" id="IPR005594">
    <property type="entry name" value="YadA_C"/>
</dbReference>
<keyword evidence="4" id="KW-0812">Transmembrane</keyword>
<keyword evidence="5" id="KW-0732">Signal</keyword>
<gene>
    <name evidence="9" type="ORF">NCTC10974_00169</name>
</gene>
<evidence type="ECO:0000256" key="6">
    <source>
        <dbReference type="ARBA" id="ARBA00023136"/>
    </source>
</evidence>
<dbReference type="GO" id="GO:0009279">
    <property type="term" value="C:cell outer membrane"/>
    <property type="evidence" value="ECO:0007669"/>
    <property type="project" value="UniProtKB-SubCell"/>
</dbReference>
<keyword evidence="6" id="KW-0472">Membrane</keyword>